<feature type="region of interest" description="Disordered" evidence="6">
    <location>
        <begin position="675"/>
        <end position="744"/>
    </location>
</feature>
<dbReference type="AlphaFoldDB" id="A0A9W7ANV9"/>
<keyword evidence="4" id="KW-0206">Cytoskeleton</keyword>
<keyword evidence="5" id="KW-0966">Cell projection</keyword>
<feature type="transmembrane region" description="Helical" evidence="7">
    <location>
        <begin position="453"/>
        <end position="470"/>
    </location>
</feature>
<comment type="caution">
    <text evidence="8">The sequence shown here is derived from an EMBL/GenBank/DDBJ whole genome shotgun (WGS) entry which is preliminary data.</text>
</comment>
<keyword evidence="7" id="KW-0472">Membrane</keyword>
<dbReference type="InterPro" id="IPR010796">
    <property type="entry name" value="C2_B9-type_dom"/>
</dbReference>
<feature type="region of interest" description="Disordered" evidence="6">
    <location>
        <begin position="29"/>
        <end position="54"/>
    </location>
</feature>
<evidence type="ECO:0000256" key="2">
    <source>
        <dbReference type="ARBA" id="ARBA00022490"/>
    </source>
</evidence>
<evidence type="ECO:0000256" key="1">
    <source>
        <dbReference type="ARBA" id="ARBA00004120"/>
    </source>
</evidence>
<dbReference type="PANTHER" id="PTHR12968">
    <property type="entry name" value="B9 DOMAIN-CONTAINING"/>
    <property type="match status" value="1"/>
</dbReference>
<dbReference type="GO" id="GO:0036038">
    <property type="term" value="C:MKS complex"/>
    <property type="evidence" value="ECO:0007669"/>
    <property type="project" value="TreeGrafter"/>
</dbReference>
<keyword evidence="2" id="KW-0963">Cytoplasm</keyword>
<sequence>MDPDQTFYYPISDPLQNLNLKVTLRRVNKRASVSGKENTAGKKNKKSPRYDDEEDDILTIEKNLEWQEKVFGPREIAIMSPDNSERNDNKSPRTPRSKGATENTVYDTDYRNKMLQSWRDGMDPLDDLSEAMIFTYVDKDSFVPKTKILPKLTTSESITDPSQNPLGLAAATLPIRQLSKDILPTATNSIKKHLGREAPFKTMYIMAAVDCDIEKIKKGSLEKDESEIFGGAASVGGPRFYEKVLCTVKVYGNNTMETTPGFSEVEPEDEMNPMFASSHELNVRQNKGSKLSTFRFGTPRGSQYEYTIENKNAVPSVVMAERMLAEETYRDTKKVEERRNRSGKTFFGKPESSDVPFFLHVNAEIVSASGFDDQGGFVYTEYETVLPKGWSFASQIPEVNWGGRNPPNELTVTGTTHMARPRYLKPKVAAAYNKAFGTSSVPRSTEVMSGYKSRFFSVLMFLAVVCGMSLGENYIIWLFGALFLLMSVMGLTSSGIYEHELADPVYHFGHPTSLHLAPPPDFCTNPAVMNSAPSMLFQLSSKHAFQRHIIEGYGFVKIPTTPGNYEIEVKLWVPRGGIRSELRDFFIGGAYRLHDLRSIEMPADMGGASFLSKFGFRTEKSGTLKVRMSVAAHYQPPEMEGDGSMDGDMGRTQTLNGRSSVEDILARVRNNRKMGVKVSAKSGTPKAPMSPLRRRSQLMDSQSSSSKGQTFFGDKEEPSLSAESNEDTFGFGGGGSKMLGSSNELLARVKARKAEREKRATTGNE</sequence>
<name>A0A9W7ANV9_9STRA</name>
<reference evidence="8" key="1">
    <citation type="submission" date="2022-07" db="EMBL/GenBank/DDBJ databases">
        <title>Genome analysis of Parmales, a sister group of diatoms, reveals the evolutionary specialization of diatoms from phago-mixotrophs to photoautotrophs.</title>
        <authorList>
            <person name="Ban H."/>
            <person name="Sato S."/>
            <person name="Yoshikawa S."/>
            <person name="Kazumasa Y."/>
            <person name="Nakamura Y."/>
            <person name="Ichinomiya M."/>
            <person name="Saitoh K."/>
            <person name="Sato N."/>
            <person name="Blanc-Mathieu R."/>
            <person name="Endo H."/>
            <person name="Kuwata A."/>
            <person name="Ogata H."/>
        </authorList>
    </citation>
    <scope>NUCLEOTIDE SEQUENCE</scope>
</reference>
<dbReference type="Proteomes" id="UP001165082">
    <property type="component" value="Unassembled WGS sequence"/>
</dbReference>
<accession>A0A9W7ANV9</accession>
<keyword evidence="7" id="KW-1133">Transmembrane helix</keyword>
<gene>
    <name evidence="8" type="ORF">TrRE_jg13013</name>
</gene>
<dbReference type="OrthoDB" id="10263520at2759"/>
<dbReference type="EMBL" id="BRXZ01001502">
    <property type="protein sequence ID" value="GMH72787.1"/>
    <property type="molecule type" value="Genomic_DNA"/>
</dbReference>
<keyword evidence="7" id="KW-0812">Transmembrane</keyword>
<evidence type="ECO:0000256" key="7">
    <source>
        <dbReference type="SAM" id="Phobius"/>
    </source>
</evidence>
<evidence type="ECO:0000313" key="8">
    <source>
        <dbReference type="EMBL" id="GMH72787.1"/>
    </source>
</evidence>
<dbReference type="Pfam" id="PF07162">
    <property type="entry name" value="B9-C2"/>
    <property type="match status" value="1"/>
</dbReference>
<dbReference type="GO" id="GO:0060271">
    <property type="term" value="P:cilium assembly"/>
    <property type="evidence" value="ECO:0007669"/>
    <property type="project" value="TreeGrafter"/>
</dbReference>
<evidence type="ECO:0000313" key="9">
    <source>
        <dbReference type="Proteomes" id="UP001165082"/>
    </source>
</evidence>
<proteinExistence type="predicted"/>
<evidence type="ECO:0000256" key="6">
    <source>
        <dbReference type="SAM" id="MobiDB-lite"/>
    </source>
</evidence>
<protein>
    <submittedName>
        <fullName evidence="8">Uncharacterized protein</fullName>
    </submittedName>
</protein>
<comment type="subcellular location">
    <subcellularLocation>
        <location evidence="1">Cytoplasm</location>
        <location evidence="1">Cytoskeleton</location>
        <location evidence="1">Cilium basal body</location>
    </subcellularLocation>
</comment>
<organism evidence="8 9">
    <name type="scientific">Triparma retinervis</name>
    <dbReference type="NCBI Taxonomy" id="2557542"/>
    <lineage>
        <taxon>Eukaryota</taxon>
        <taxon>Sar</taxon>
        <taxon>Stramenopiles</taxon>
        <taxon>Ochrophyta</taxon>
        <taxon>Bolidophyceae</taxon>
        <taxon>Parmales</taxon>
        <taxon>Triparmaceae</taxon>
        <taxon>Triparma</taxon>
    </lineage>
</organism>
<keyword evidence="9" id="KW-1185">Reference proteome</keyword>
<feature type="region of interest" description="Disordered" evidence="6">
    <location>
        <begin position="73"/>
        <end position="102"/>
    </location>
</feature>
<evidence type="ECO:0000256" key="4">
    <source>
        <dbReference type="ARBA" id="ARBA00023212"/>
    </source>
</evidence>
<dbReference type="PANTHER" id="PTHR12968:SF4">
    <property type="entry name" value="TECTONIC-LIKE COMPLEX MEMBER MKS1"/>
    <property type="match status" value="1"/>
</dbReference>
<dbReference type="PROSITE" id="PS51381">
    <property type="entry name" value="C2_B9"/>
    <property type="match status" value="1"/>
</dbReference>
<evidence type="ECO:0000256" key="3">
    <source>
        <dbReference type="ARBA" id="ARBA00022794"/>
    </source>
</evidence>
<keyword evidence="3" id="KW-0970">Cilium biogenesis/degradation</keyword>
<evidence type="ECO:0000256" key="5">
    <source>
        <dbReference type="ARBA" id="ARBA00023273"/>
    </source>
</evidence>